<dbReference type="RefSeq" id="WP_084481929.1">
    <property type="nucleotide sequence ID" value="NZ_CP097501.1"/>
</dbReference>
<dbReference type="EMBL" id="CP097501">
    <property type="protein sequence ID" value="URD68124.1"/>
    <property type="molecule type" value="Genomic_DNA"/>
</dbReference>
<keyword evidence="1" id="KW-0547">Nucleotide-binding</keyword>
<dbReference type="GO" id="GO:0000166">
    <property type="term" value="F:nucleotide binding"/>
    <property type="evidence" value="ECO:0007669"/>
    <property type="project" value="UniProtKB-KW"/>
</dbReference>
<feature type="domain" description="Acb2/Tad1 hairpin" evidence="2">
    <location>
        <begin position="12"/>
        <end position="75"/>
    </location>
</feature>
<evidence type="ECO:0000259" key="2">
    <source>
        <dbReference type="Pfam" id="PF24729"/>
    </source>
</evidence>
<evidence type="ECO:0000313" key="4">
    <source>
        <dbReference type="Proteomes" id="UP001056819"/>
    </source>
</evidence>
<dbReference type="Proteomes" id="UP001056819">
    <property type="component" value="Chromosome"/>
</dbReference>
<protein>
    <recommendedName>
        <fullName evidence="2">Acb2/Tad1 hairpin domain-containing protein</fullName>
    </recommendedName>
</protein>
<evidence type="ECO:0000256" key="1">
    <source>
        <dbReference type="ARBA" id="ARBA00022741"/>
    </source>
</evidence>
<dbReference type="AlphaFoldDB" id="A0AAE9L0I9"/>
<accession>A0AAE9L0I9</accession>
<sequence>MKNKELTFGQKAVGLTFNPSGNEKVTQCKQAFADLIDMMNDLRSDPNSSQDAKRHASVAITELETAQMRAVKALTV</sequence>
<dbReference type="Pfam" id="PF24729">
    <property type="entry name" value="Acb2_Tad1_hairpin"/>
    <property type="match status" value="1"/>
</dbReference>
<proteinExistence type="predicted"/>
<reference evidence="3" key="1">
    <citation type="submission" date="2022-05" db="EMBL/GenBank/DDBJ databases">
        <title>Alysiella filiformis genome sequencing.</title>
        <authorList>
            <person name="Viehboeck T."/>
        </authorList>
    </citation>
    <scope>NUCLEOTIDE SEQUENCE</scope>
    <source>
        <strain evidence="3">DSM 2580</strain>
    </source>
</reference>
<name>A0AAE9L0I9_9NEIS</name>
<gene>
    <name evidence="3" type="ORF">LNQ82_02875</name>
</gene>
<evidence type="ECO:0000313" key="3">
    <source>
        <dbReference type="EMBL" id="URD68124.1"/>
    </source>
</evidence>
<organism evidence="3 4">
    <name type="scientific">Conchiformibius steedae DSM 2580</name>
    <dbReference type="NCBI Taxonomy" id="1121352"/>
    <lineage>
        <taxon>Bacteria</taxon>
        <taxon>Pseudomonadati</taxon>
        <taxon>Pseudomonadota</taxon>
        <taxon>Betaproteobacteria</taxon>
        <taxon>Neisseriales</taxon>
        <taxon>Neisseriaceae</taxon>
        <taxon>Conchiformibius</taxon>
    </lineage>
</organism>
<dbReference type="InterPro" id="IPR056098">
    <property type="entry name" value="Acb2/Tad1_hairpin"/>
</dbReference>